<evidence type="ECO:0000313" key="2">
    <source>
        <dbReference type="EMBL" id="BCK57878.1"/>
    </source>
</evidence>
<proteinExistence type="predicted"/>
<feature type="domain" description="HTH cro/C1-type" evidence="1">
    <location>
        <begin position="20"/>
        <end position="75"/>
    </location>
</feature>
<dbReference type="GO" id="GO:0003677">
    <property type="term" value="F:DNA binding"/>
    <property type="evidence" value="ECO:0007669"/>
    <property type="project" value="InterPro"/>
</dbReference>
<accession>A0A7G1KRG2</accession>
<sequence length="424" mass="45196">MHVHLKSRDNRMHMTTGEVIRRIRKSLGMTQAELGTILGYTQPVISQLEHDGAAIHDVRVLRRIAKALRVPLAILVVESDEEADVNRRNFLRASALGVGTATAAGTAGHAAAATSATGSVHVGATEVAEITASTNQIHELDLLVGGDRLCRLAANEVRYVEQLLDSGSYTEAAGQALTSAAAEMMTAAGWVHFDAGHLDRARRYYAEAAQTAAAANDGIAASHALLNASMQSFQGGFGPSKPSKEARPMDGVNLAEAAQNAARRDGGPRLRAVGAIYEAGAHSATGDSSAMVNAISRAHRAYESGRGHDPDWVYLPPAALAGMTGWSYMRIGDHRAATAYLREAVDGTAAWPRENVGWRIKLAENDIQGGEIAAGCQLLIDHFEQISSMTSTRLQSTIDSIVQDVRPHRAVPEVREFLELVAST</sequence>
<dbReference type="SMART" id="SM00530">
    <property type="entry name" value="HTH_XRE"/>
    <property type="match status" value="1"/>
</dbReference>
<dbReference type="Gene3D" id="1.10.260.40">
    <property type="entry name" value="lambda repressor-like DNA-binding domains"/>
    <property type="match status" value="1"/>
</dbReference>
<dbReference type="PROSITE" id="PS51318">
    <property type="entry name" value="TAT"/>
    <property type="match status" value="1"/>
</dbReference>
<dbReference type="PROSITE" id="PS50943">
    <property type="entry name" value="HTH_CROC1"/>
    <property type="match status" value="1"/>
</dbReference>
<dbReference type="Pfam" id="PF01381">
    <property type="entry name" value="HTH_3"/>
    <property type="match status" value="1"/>
</dbReference>
<dbReference type="KEGG" id="nwl:NWFMUON74_56500"/>
<protein>
    <recommendedName>
        <fullName evidence="1">HTH cro/C1-type domain-containing protein</fullName>
    </recommendedName>
</protein>
<evidence type="ECO:0000259" key="1">
    <source>
        <dbReference type="PROSITE" id="PS50943"/>
    </source>
</evidence>
<reference evidence="2 3" key="1">
    <citation type="submission" date="2020-08" db="EMBL/GenBank/DDBJ databases">
        <title>Genome Sequencing of Nocardia wallacei strain FMUON74 and assembly.</title>
        <authorList>
            <person name="Toyokawa M."/>
            <person name="Uesaka K."/>
        </authorList>
    </citation>
    <scope>NUCLEOTIDE SEQUENCE [LARGE SCALE GENOMIC DNA]</scope>
    <source>
        <strain evidence="2 3">FMUON74</strain>
    </source>
</reference>
<dbReference type="InterPro" id="IPR006311">
    <property type="entry name" value="TAT_signal"/>
</dbReference>
<dbReference type="Proteomes" id="UP000516173">
    <property type="component" value="Chromosome"/>
</dbReference>
<dbReference type="EMBL" id="AP023396">
    <property type="protein sequence ID" value="BCK57878.1"/>
    <property type="molecule type" value="Genomic_DNA"/>
</dbReference>
<name>A0A7G1KRG2_9NOCA</name>
<dbReference type="CDD" id="cd00093">
    <property type="entry name" value="HTH_XRE"/>
    <property type="match status" value="1"/>
</dbReference>
<organism evidence="2 3">
    <name type="scientific">Nocardia wallacei</name>
    <dbReference type="NCBI Taxonomy" id="480035"/>
    <lineage>
        <taxon>Bacteria</taxon>
        <taxon>Bacillati</taxon>
        <taxon>Actinomycetota</taxon>
        <taxon>Actinomycetes</taxon>
        <taxon>Mycobacteriales</taxon>
        <taxon>Nocardiaceae</taxon>
        <taxon>Nocardia</taxon>
    </lineage>
</organism>
<dbReference type="SUPFAM" id="SSF47413">
    <property type="entry name" value="lambda repressor-like DNA-binding domains"/>
    <property type="match status" value="1"/>
</dbReference>
<evidence type="ECO:0000313" key="3">
    <source>
        <dbReference type="Proteomes" id="UP000516173"/>
    </source>
</evidence>
<dbReference type="InterPro" id="IPR001387">
    <property type="entry name" value="Cro/C1-type_HTH"/>
</dbReference>
<gene>
    <name evidence="2" type="ORF">NWFMUON74_56500</name>
</gene>
<dbReference type="InterPro" id="IPR010982">
    <property type="entry name" value="Lambda_DNA-bd_dom_sf"/>
</dbReference>
<dbReference type="AlphaFoldDB" id="A0A7G1KRG2"/>
<keyword evidence="3" id="KW-1185">Reference proteome</keyword>